<feature type="compositionally biased region" description="Polar residues" evidence="1">
    <location>
        <begin position="92"/>
        <end position="101"/>
    </location>
</feature>
<protein>
    <submittedName>
        <fullName evidence="2">Uncharacterized protein</fullName>
    </submittedName>
</protein>
<dbReference type="AlphaFoldDB" id="A0A2U1N7R0"/>
<name>A0A2U1N7R0_ARTAN</name>
<comment type="caution">
    <text evidence="2">The sequence shown here is derived from an EMBL/GenBank/DDBJ whole genome shotgun (WGS) entry which is preliminary data.</text>
</comment>
<evidence type="ECO:0000256" key="1">
    <source>
        <dbReference type="SAM" id="MobiDB-lite"/>
    </source>
</evidence>
<evidence type="ECO:0000313" key="2">
    <source>
        <dbReference type="EMBL" id="PWA69539.1"/>
    </source>
</evidence>
<dbReference type="Proteomes" id="UP000245207">
    <property type="component" value="Unassembled WGS sequence"/>
</dbReference>
<feature type="region of interest" description="Disordered" evidence="1">
    <location>
        <begin position="67"/>
        <end position="101"/>
    </location>
</feature>
<sequence>MLKNERSVCTRRNSSSVLGSVNLRSVNQYSWIKGPALSQKSLDSPVSWVVSGMASWGLLNTSDASVESGHDGGVGGVGGLSGGDMGGGVTGAQTPLLSSPKISTPNFPQKFSFPCGARNMSGSTFSGDAAGAWSSGVRD</sequence>
<keyword evidence="3" id="KW-1185">Reference proteome</keyword>
<gene>
    <name evidence="2" type="ORF">CTI12_AA296830</name>
</gene>
<feature type="compositionally biased region" description="Gly residues" evidence="1">
    <location>
        <begin position="71"/>
        <end position="90"/>
    </location>
</feature>
<evidence type="ECO:0000313" key="3">
    <source>
        <dbReference type="Proteomes" id="UP000245207"/>
    </source>
</evidence>
<accession>A0A2U1N7R0</accession>
<dbReference type="EMBL" id="PKPP01003418">
    <property type="protein sequence ID" value="PWA69539.1"/>
    <property type="molecule type" value="Genomic_DNA"/>
</dbReference>
<organism evidence="2 3">
    <name type="scientific">Artemisia annua</name>
    <name type="common">Sweet wormwood</name>
    <dbReference type="NCBI Taxonomy" id="35608"/>
    <lineage>
        <taxon>Eukaryota</taxon>
        <taxon>Viridiplantae</taxon>
        <taxon>Streptophyta</taxon>
        <taxon>Embryophyta</taxon>
        <taxon>Tracheophyta</taxon>
        <taxon>Spermatophyta</taxon>
        <taxon>Magnoliopsida</taxon>
        <taxon>eudicotyledons</taxon>
        <taxon>Gunneridae</taxon>
        <taxon>Pentapetalae</taxon>
        <taxon>asterids</taxon>
        <taxon>campanulids</taxon>
        <taxon>Asterales</taxon>
        <taxon>Asteraceae</taxon>
        <taxon>Asteroideae</taxon>
        <taxon>Anthemideae</taxon>
        <taxon>Artemisiinae</taxon>
        <taxon>Artemisia</taxon>
    </lineage>
</organism>
<proteinExistence type="predicted"/>
<reference evidence="2 3" key="1">
    <citation type="journal article" date="2018" name="Mol. Plant">
        <title>The genome of Artemisia annua provides insight into the evolution of Asteraceae family and artemisinin biosynthesis.</title>
        <authorList>
            <person name="Shen Q."/>
            <person name="Zhang L."/>
            <person name="Liao Z."/>
            <person name="Wang S."/>
            <person name="Yan T."/>
            <person name="Shi P."/>
            <person name="Liu M."/>
            <person name="Fu X."/>
            <person name="Pan Q."/>
            <person name="Wang Y."/>
            <person name="Lv Z."/>
            <person name="Lu X."/>
            <person name="Zhang F."/>
            <person name="Jiang W."/>
            <person name="Ma Y."/>
            <person name="Chen M."/>
            <person name="Hao X."/>
            <person name="Li L."/>
            <person name="Tang Y."/>
            <person name="Lv G."/>
            <person name="Zhou Y."/>
            <person name="Sun X."/>
            <person name="Brodelius P.E."/>
            <person name="Rose J.K.C."/>
            <person name="Tang K."/>
        </authorList>
    </citation>
    <scope>NUCLEOTIDE SEQUENCE [LARGE SCALE GENOMIC DNA]</scope>
    <source>
        <strain evidence="3">cv. Huhao1</strain>
        <tissue evidence="2">Leaf</tissue>
    </source>
</reference>